<evidence type="ECO:0000256" key="2">
    <source>
        <dbReference type="ARBA" id="ARBA00022679"/>
    </source>
</evidence>
<evidence type="ECO:0000256" key="11">
    <source>
        <dbReference type="SAM" id="Phobius"/>
    </source>
</evidence>
<dbReference type="InterPro" id="IPR001841">
    <property type="entry name" value="Znf_RING"/>
</dbReference>
<evidence type="ECO:0000256" key="1">
    <source>
        <dbReference type="ARBA" id="ARBA00004167"/>
    </source>
</evidence>
<dbReference type="PANTHER" id="PTHR46905:SF7">
    <property type="entry name" value="RING-H2 FINGER PROTEIN ATL78"/>
    <property type="match status" value="1"/>
</dbReference>
<dbReference type="GO" id="GO:0016740">
    <property type="term" value="F:transferase activity"/>
    <property type="evidence" value="ECO:0007669"/>
    <property type="project" value="UniProtKB-KW"/>
</dbReference>
<evidence type="ECO:0000256" key="10">
    <source>
        <dbReference type="SAM" id="MobiDB-lite"/>
    </source>
</evidence>
<dbReference type="AlphaFoldDB" id="A0A9D4ZHJ5"/>
<dbReference type="Pfam" id="PF13639">
    <property type="entry name" value="zf-RING_2"/>
    <property type="match status" value="1"/>
</dbReference>
<dbReference type="PROSITE" id="PS50089">
    <property type="entry name" value="ZF_RING_2"/>
    <property type="match status" value="1"/>
</dbReference>
<keyword evidence="14" id="KW-1185">Reference proteome</keyword>
<dbReference type="GO" id="GO:0008270">
    <property type="term" value="F:zinc ion binding"/>
    <property type="evidence" value="ECO:0007669"/>
    <property type="project" value="UniProtKB-KW"/>
</dbReference>
<protein>
    <recommendedName>
        <fullName evidence="12">RING-type domain-containing protein</fullName>
    </recommendedName>
</protein>
<proteinExistence type="inferred from homology"/>
<sequence>MHRGAKMESQMRNPYRRMMEENMTHQGPSDTNNLVHDEHSRAGSPVFTPTSFDTNIVIITAALLLVLICALGMNALIKCVLNWTRSLGGPNQQAEAHGHHSLRRRPSTGINKAELKLLPTTIYHPNKPLMPSNRDAHNQKESDNSCRDGSKVSSSPTTLQAHHHQDNPNQDPLTTQDSQCPICLSDFQDGEKIRVLPHCNHGFHMQCVDAWLCNHSSCPTCRADLNHNPMMHAHMEMMKKSTQVQLEILISPAGTLTPSIYRVSPTSLDSSLQRLPR</sequence>
<feature type="transmembrane region" description="Helical" evidence="11">
    <location>
        <begin position="56"/>
        <end position="77"/>
    </location>
</feature>
<evidence type="ECO:0000256" key="7">
    <source>
        <dbReference type="ARBA" id="ARBA00023136"/>
    </source>
</evidence>
<feature type="compositionally biased region" description="Basic and acidic residues" evidence="10">
    <location>
        <begin position="134"/>
        <end position="150"/>
    </location>
</feature>
<reference evidence="13" key="1">
    <citation type="submission" date="2021-01" db="EMBL/GenBank/DDBJ databases">
        <title>Adiantum capillus-veneris genome.</title>
        <authorList>
            <person name="Fang Y."/>
            <person name="Liao Q."/>
        </authorList>
    </citation>
    <scope>NUCLEOTIDE SEQUENCE</scope>
    <source>
        <strain evidence="13">H3</strain>
        <tissue evidence="13">Leaf</tissue>
    </source>
</reference>
<dbReference type="GO" id="GO:0016020">
    <property type="term" value="C:membrane"/>
    <property type="evidence" value="ECO:0007669"/>
    <property type="project" value="UniProtKB-SubCell"/>
</dbReference>
<evidence type="ECO:0000256" key="3">
    <source>
        <dbReference type="ARBA" id="ARBA00022692"/>
    </source>
</evidence>
<feature type="domain" description="RING-type" evidence="12">
    <location>
        <begin position="180"/>
        <end position="222"/>
    </location>
</feature>
<keyword evidence="7 11" id="KW-0472">Membrane</keyword>
<gene>
    <name evidence="13" type="ORF">GOP47_0009879</name>
</gene>
<keyword evidence="6 11" id="KW-1133">Transmembrane helix</keyword>
<comment type="caution">
    <text evidence="13">The sequence shown here is derived from an EMBL/GenBank/DDBJ whole genome shotgun (WGS) entry which is preliminary data.</text>
</comment>
<evidence type="ECO:0000256" key="4">
    <source>
        <dbReference type="ARBA" id="ARBA00022723"/>
    </source>
</evidence>
<comment type="similarity">
    <text evidence="8">Belongs to the RING-type zinc finger family. ATL subfamily.</text>
</comment>
<accession>A0A9D4ZHJ5</accession>
<dbReference type="CDD" id="cd16461">
    <property type="entry name" value="RING-H2_EL5-like"/>
    <property type="match status" value="1"/>
</dbReference>
<dbReference type="SMART" id="SM00184">
    <property type="entry name" value="RING"/>
    <property type="match status" value="1"/>
</dbReference>
<feature type="region of interest" description="Disordered" evidence="10">
    <location>
        <begin position="90"/>
        <end position="175"/>
    </location>
</feature>
<dbReference type="GO" id="GO:0016567">
    <property type="term" value="P:protein ubiquitination"/>
    <property type="evidence" value="ECO:0007669"/>
    <property type="project" value="InterPro"/>
</dbReference>
<evidence type="ECO:0000256" key="6">
    <source>
        <dbReference type="ARBA" id="ARBA00022989"/>
    </source>
</evidence>
<dbReference type="Proteomes" id="UP000886520">
    <property type="component" value="Chromosome 9"/>
</dbReference>
<keyword evidence="3 11" id="KW-0812">Transmembrane</keyword>
<dbReference type="OrthoDB" id="8062037at2759"/>
<dbReference type="InterPro" id="IPR044602">
    <property type="entry name" value="ATL10/ATL72-79-like"/>
</dbReference>
<evidence type="ECO:0000259" key="12">
    <source>
        <dbReference type="PROSITE" id="PS50089"/>
    </source>
</evidence>
<evidence type="ECO:0000313" key="13">
    <source>
        <dbReference type="EMBL" id="KAI5075803.1"/>
    </source>
</evidence>
<dbReference type="SUPFAM" id="SSF57850">
    <property type="entry name" value="RING/U-box"/>
    <property type="match status" value="1"/>
</dbReference>
<dbReference type="EMBL" id="JABFUD020000009">
    <property type="protein sequence ID" value="KAI5075803.1"/>
    <property type="molecule type" value="Genomic_DNA"/>
</dbReference>
<name>A0A9D4ZHJ5_ADICA</name>
<dbReference type="Gene3D" id="3.30.40.10">
    <property type="entry name" value="Zinc/RING finger domain, C3HC4 (zinc finger)"/>
    <property type="match status" value="1"/>
</dbReference>
<organism evidence="13 14">
    <name type="scientific">Adiantum capillus-veneris</name>
    <name type="common">Maidenhair fern</name>
    <dbReference type="NCBI Taxonomy" id="13818"/>
    <lineage>
        <taxon>Eukaryota</taxon>
        <taxon>Viridiplantae</taxon>
        <taxon>Streptophyta</taxon>
        <taxon>Embryophyta</taxon>
        <taxon>Tracheophyta</taxon>
        <taxon>Polypodiopsida</taxon>
        <taxon>Polypodiidae</taxon>
        <taxon>Polypodiales</taxon>
        <taxon>Pteridineae</taxon>
        <taxon>Pteridaceae</taxon>
        <taxon>Vittarioideae</taxon>
        <taxon>Adiantum</taxon>
    </lineage>
</organism>
<keyword evidence="2" id="KW-0808">Transferase</keyword>
<dbReference type="InterPro" id="IPR013083">
    <property type="entry name" value="Znf_RING/FYVE/PHD"/>
</dbReference>
<keyword evidence="4" id="KW-0479">Metal-binding</keyword>
<evidence type="ECO:0000256" key="8">
    <source>
        <dbReference type="ARBA" id="ARBA00024209"/>
    </source>
</evidence>
<evidence type="ECO:0000313" key="14">
    <source>
        <dbReference type="Proteomes" id="UP000886520"/>
    </source>
</evidence>
<keyword evidence="5" id="KW-0862">Zinc</keyword>
<evidence type="ECO:0000256" key="5">
    <source>
        <dbReference type="ARBA" id="ARBA00022833"/>
    </source>
</evidence>
<keyword evidence="9" id="KW-0863">Zinc-finger</keyword>
<dbReference type="PANTHER" id="PTHR46905">
    <property type="entry name" value="RING-H2 FINGER PROTEIN ATL78"/>
    <property type="match status" value="1"/>
</dbReference>
<feature type="compositionally biased region" description="Polar residues" evidence="10">
    <location>
        <begin position="151"/>
        <end position="160"/>
    </location>
</feature>
<comment type="subcellular location">
    <subcellularLocation>
        <location evidence="1">Membrane</location>
        <topology evidence="1">Single-pass membrane protein</topology>
    </subcellularLocation>
</comment>
<evidence type="ECO:0000256" key="9">
    <source>
        <dbReference type="PROSITE-ProRule" id="PRU00175"/>
    </source>
</evidence>